<keyword evidence="4" id="KW-0067">ATP-binding</keyword>
<keyword evidence="2" id="KW-0436">Ligase</keyword>
<feature type="non-terminal residue" evidence="9">
    <location>
        <position position="1"/>
    </location>
</feature>
<dbReference type="EC" id="6.1.1.9" evidence="1"/>
<dbReference type="Pfam" id="PF00133">
    <property type="entry name" value="tRNA-synt_1"/>
    <property type="match status" value="1"/>
</dbReference>
<dbReference type="GO" id="GO:0006438">
    <property type="term" value="P:valyl-tRNA aminoacylation"/>
    <property type="evidence" value="ECO:0007669"/>
    <property type="project" value="InterPro"/>
</dbReference>
<dbReference type="GO" id="GO:0004832">
    <property type="term" value="F:valine-tRNA ligase activity"/>
    <property type="evidence" value="ECO:0007669"/>
    <property type="project" value="UniProtKB-EC"/>
</dbReference>
<reference evidence="9" key="1">
    <citation type="journal article" date="2014" name="Front. Microbiol.">
        <title>High frequency of phylogenetically diverse reductive dehalogenase-homologous genes in deep subseafloor sedimentary metagenomes.</title>
        <authorList>
            <person name="Kawai M."/>
            <person name="Futagami T."/>
            <person name="Toyoda A."/>
            <person name="Takaki Y."/>
            <person name="Nishi S."/>
            <person name="Hori S."/>
            <person name="Arai W."/>
            <person name="Tsubouchi T."/>
            <person name="Morono Y."/>
            <person name="Uchiyama I."/>
            <person name="Ito T."/>
            <person name="Fujiyama A."/>
            <person name="Inagaki F."/>
            <person name="Takami H."/>
        </authorList>
    </citation>
    <scope>NUCLEOTIDE SEQUENCE</scope>
    <source>
        <strain evidence="9">Expedition CK06-06</strain>
    </source>
</reference>
<dbReference type="EMBL" id="BARV01041240">
    <property type="protein sequence ID" value="GAI48887.1"/>
    <property type="molecule type" value="Genomic_DNA"/>
</dbReference>
<dbReference type="PANTHER" id="PTHR11946:SF93">
    <property type="entry name" value="VALINE--TRNA LIGASE, CHLOROPLASTIC_MITOCHONDRIAL 2"/>
    <property type="match status" value="1"/>
</dbReference>
<keyword evidence="5" id="KW-0648">Protein biosynthesis</keyword>
<evidence type="ECO:0000256" key="4">
    <source>
        <dbReference type="ARBA" id="ARBA00022840"/>
    </source>
</evidence>
<dbReference type="Gene3D" id="1.10.730.10">
    <property type="entry name" value="Isoleucyl-tRNA Synthetase, Domain 1"/>
    <property type="match status" value="1"/>
</dbReference>
<dbReference type="InterPro" id="IPR014729">
    <property type="entry name" value="Rossmann-like_a/b/a_fold"/>
</dbReference>
<comment type="caution">
    <text evidence="9">The sequence shown here is derived from an EMBL/GenBank/DDBJ whole genome shotgun (WGS) entry which is preliminary data.</text>
</comment>
<proteinExistence type="predicted"/>
<dbReference type="SUPFAM" id="SSF52374">
    <property type="entry name" value="Nucleotidylyl transferase"/>
    <property type="match status" value="1"/>
</dbReference>
<dbReference type="InterPro" id="IPR002300">
    <property type="entry name" value="aa-tRNA-synth_Ia"/>
</dbReference>
<dbReference type="AlphaFoldDB" id="X1NXU3"/>
<dbReference type="GO" id="GO:0005524">
    <property type="term" value="F:ATP binding"/>
    <property type="evidence" value="ECO:0007669"/>
    <property type="project" value="UniProtKB-KW"/>
</dbReference>
<protein>
    <recommendedName>
        <fullName evidence="1">valine--tRNA ligase</fullName>
        <ecNumber evidence="1">6.1.1.9</ecNumber>
    </recommendedName>
    <alternativeName>
        <fullName evidence="7">Valyl-tRNA synthetase</fullName>
    </alternativeName>
</protein>
<evidence type="ECO:0000256" key="1">
    <source>
        <dbReference type="ARBA" id="ARBA00013169"/>
    </source>
</evidence>
<evidence type="ECO:0000259" key="8">
    <source>
        <dbReference type="Pfam" id="PF00133"/>
    </source>
</evidence>
<feature type="domain" description="Aminoacyl-tRNA synthetase class Ia" evidence="8">
    <location>
        <begin position="1"/>
        <end position="107"/>
    </location>
</feature>
<evidence type="ECO:0000256" key="7">
    <source>
        <dbReference type="ARBA" id="ARBA00029936"/>
    </source>
</evidence>
<gene>
    <name evidence="9" type="ORF">S06H3_62510</name>
</gene>
<organism evidence="9">
    <name type="scientific">marine sediment metagenome</name>
    <dbReference type="NCBI Taxonomy" id="412755"/>
    <lineage>
        <taxon>unclassified sequences</taxon>
        <taxon>metagenomes</taxon>
        <taxon>ecological metagenomes</taxon>
    </lineage>
</organism>
<evidence type="ECO:0000256" key="3">
    <source>
        <dbReference type="ARBA" id="ARBA00022741"/>
    </source>
</evidence>
<dbReference type="GO" id="GO:0005829">
    <property type="term" value="C:cytosol"/>
    <property type="evidence" value="ECO:0007669"/>
    <property type="project" value="TreeGrafter"/>
</dbReference>
<evidence type="ECO:0000256" key="6">
    <source>
        <dbReference type="ARBA" id="ARBA00023146"/>
    </source>
</evidence>
<dbReference type="PANTHER" id="PTHR11946">
    <property type="entry name" value="VALYL-TRNA SYNTHETASES"/>
    <property type="match status" value="1"/>
</dbReference>
<evidence type="ECO:0000313" key="9">
    <source>
        <dbReference type="EMBL" id="GAI48887.1"/>
    </source>
</evidence>
<dbReference type="InterPro" id="IPR002303">
    <property type="entry name" value="Valyl-tRNA_ligase"/>
</dbReference>
<evidence type="ECO:0000256" key="5">
    <source>
        <dbReference type="ARBA" id="ARBA00022917"/>
    </source>
</evidence>
<keyword evidence="3" id="KW-0547">Nucleotide-binding</keyword>
<accession>X1NXU3</accession>
<feature type="non-terminal residue" evidence="9">
    <location>
        <position position="152"/>
    </location>
</feature>
<name>X1NXU3_9ZZZZ</name>
<keyword evidence="6" id="KW-0030">Aminoacyl-tRNA synthetase</keyword>
<evidence type="ECO:0000256" key="2">
    <source>
        <dbReference type="ARBA" id="ARBA00022598"/>
    </source>
</evidence>
<sequence length="152" mass="17185">DSSITIAAHAGWPELDRRLFPADLQPNGTDIIRTWDYYLLVRHLALLGEAPYRTVLINGMVFGEDGRKMSKSLGNYVDTTMARSKYGADALRQWAAIGASTGSDIPFSWKDVDFGFRFMRKFWNAARFAGSHLNTKIAELDPKKLKFRPVDL</sequence>
<dbReference type="Gene3D" id="3.40.50.620">
    <property type="entry name" value="HUPs"/>
    <property type="match status" value="1"/>
</dbReference>